<protein>
    <submittedName>
        <fullName evidence="2">Uncharacterized protein</fullName>
    </submittedName>
</protein>
<keyword evidence="1" id="KW-1133">Transmembrane helix</keyword>
<proteinExistence type="predicted"/>
<reference evidence="2" key="1">
    <citation type="submission" date="2022-06" db="EMBL/GenBank/DDBJ databases">
        <title>Solitalea sp. MAHUQ-68 isolated from rhizospheric soil.</title>
        <authorList>
            <person name="Huq M.A."/>
        </authorList>
    </citation>
    <scope>NUCLEOTIDE SEQUENCE</scope>
    <source>
        <strain evidence="2">MAHUQ-68</strain>
    </source>
</reference>
<accession>A0A9X2F226</accession>
<name>A0A9X2F226_9SPHI</name>
<evidence type="ECO:0000256" key="1">
    <source>
        <dbReference type="SAM" id="Phobius"/>
    </source>
</evidence>
<keyword evidence="1" id="KW-0472">Membrane</keyword>
<keyword evidence="3" id="KW-1185">Reference proteome</keyword>
<dbReference type="Proteomes" id="UP001155182">
    <property type="component" value="Unassembled WGS sequence"/>
</dbReference>
<comment type="caution">
    <text evidence="2">The sequence shown here is derived from an EMBL/GenBank/DDBJ whole genome shotgun (WGS) entry which is preliminary data.</text>
</comment>
<organism evidence="2 3">
    <name type="scientific">Solitalea agri</name>
    <dbReference type="NCBI Taxonomy" id="2953739"/>
    <lineage>
        <taxon>Bacteria</taxon>
        <taxon>Pseudomonadati</taxon>
        <taxon>Bacteroidota</taxon>
        <taxon>Sphingobacteriia</taxon>
        <taxon>Sphingobacteriales</taxon>
        <taxon>Sphingobacteriaceae</taxon>
        <taxon>Solitalea</taxon>
    </lineage>
</organism>
<sequence>MKLPLWTIVICSLLCITTTFCSRELTFVRVQPNEQSTIREMEPMKKDTSINKVEIEEASSSAVLSKPALSNSYKVKQKRSGYVPQTSTSRKSLTEIYTNAAHQSKKTTLSHNVAKYSKALLPPSKPQKSKTYGGAILMGLGIAAVLIGVFANPASWWVIVLGALMFLLGAALLVSGSMSGWGR</sequence>
<feature type="transmembrane region" description="Helical" evidence="1">
    <location>
        <begin position="158"/>
        <end position="181"/>
    </location>
</feature>
<dbReference type="EMBL" id="JAMWYS010000028">
    <property type="protein sequence ID" value="MCO4292791.1"/>
    <property type="molecule type" value="Genomic_DNA"/>
</dbReference>
<dbReference type="RefSeq" id="WP_252587284.1">
    <property type="nucleotide sequence ID" value="NZ_JAMWYS010000028.1"/>
</dbReference>
<evidence type="ECO:0000313" key="2">
    <source>
        <dbReference type="EMBL" id="MCO4292791.1"/>
    </source>
</evidence>
<dbReference type="AlphaFoldDB" id="A0A9X2F226"/>
<keyword evidence="1" id="KW-0812">Transmembrane</keyword>
<evidence type="ECO:0000313" key="3">
    <source>
        <dbReference type="Proteomes" id="UP001155182"/>
    </source>
</evidence>
<gene>
    <name evidence="2" type="ORF">NF867_07965</name>
</gene>
<feature type="transmembrane region" description="Helical" evidence="1">
    <location>
        <begin position="132"/>
        <end position="151"/>
    </location>
</feature>